<accession>A0A023DCH8</accession>
<proteinExistence type="predicted"/>
<feature type="coiled-coil region" evidence="1">
    <location>
        <begin position="285"/>
        <end position="383"/>
    </location>
</feature>
<evidence type="ECO:0000256" key="1">
    <source>
        <dbReference type="SAM" id="Coils"/>
    </source>
</evidence>
<dbReference type="AlphaFoldDB" id="A0A023DCH8"/>
<keyword evidence="4" id="KW-1185">Reference proteome</keyword>
<reference evidence="3 4" key="1">
    <citation type="submission" date="2014-04" db="EMBL/GenBank/DDBJ databases">
        <title>Whole genome shotgun sequence of Geobacillus caldoxylosilyticus NBRC 107762.</title>
        <authorList>
            <person name="Hosoyama A."/>
            <person name="Hosoyama Y."/>
            <person name="Katano-Makiyama Y."/>
            <person name="Tsuchikane K."/>
            <person name="Ohji S."/>
            <person name="Ichikawa N."/>
            <person name="Yamazoe A."/>
            <person name="Fujita N."/>
        </authorList>
    </citation>
    <scope>NUCLEOTIDE SEQUENCE [LARGE SCALE GENOMIC DNA]</scope>
    <source>
        <strain evidence="3 4">NBRC 107762</strain>
    </source>
</reference>
<gene>
    <name evidence="3" type="ORF">GCA01S_011_00530</name>
</gene>
<evidence type="ECO:0000256" key="2">
    <source>
        <dbReference type="SAM" id="Phobius"/>
    </source>
</evidence>
<keyword evidence="2" id="KW-1133">Transmembrane helix</keyword>
<protein>
    <submittedName>
        <fullName evidence="3">Uncharacterized protein</fullName>
    </submittedName>
</protein>
<keyword evidence="2" id="KW-0472">Membrane</keyword>
<evidence type="ECO:0000313" key="3">
    <source>
        <dbReference type="EMBL" id="GAJ39000.1"/>
    </source>
</evidence>
<feature type="transmembrane region" description="Helical" evidence="2">
    <location>
        <begin position="54"/>
        <end position="74"/>
    </location>
</feature>
<name>A0A023DCH8_9BACL</name>
<keyword evidence="2" id="KW-0812">Transmembrane</keyword>
<dbReference type="Gene3D" id="1.20.120.330">
    <property type="entry name" value="Nucleotidyltransferases domain 2"/>
    <property type="match status" value="1"/>
</dbReference>
<dbReference type="GeneID" id="301193637"/>
<feature type="coiled-coil region" evidence="1">
    <location>
        <begin position="205"/>
        <end position="260"/>
    </location>
</feature>
<dbReference type="EMBL" id="BAWO01000011">
    <property type="protein sequence ID" value="GAJ39000.1"/>
    <property type="molecule type" value="Genomic_DNA"/>
</dbReference>
<dbReference type="RefSeq" id="WP_042407610.1">
    <property type="nucleotide sequence ID" value="NZ_BAWO01000011.1"/>
</dbReference>
<dbReference type="SUPFAM" id="SSF57997">
    <property type="entry name" value="Tropomyosin"/>
    <property type="match status" value="1"/>
</dbReference>
<evidence type="ECO:0000313" key="4">
    <source>
        <dbReference type="Proteomes" id="UP000023561"/>
    </source>
</evidence>
<organism evidence="3 4">
    <name type="scientific">Parageobacillus caldoxylosilyticus NBRC 107762</name>
    <dbReference type="NCBI Taxonomy" id="1220594"/>
    <lineage>
        <taxon>Bacteria</taxon>
        <taxon>Bacillati</taxon>
        <taxon>Bacillota</taxon>
        <taxon>Bacilli</taxon>
        <taxon>Bacillales</taxon>
        <taxon>Anoxybacillaceae</taxon>
        <taxon>Saccharococcus</taxon>
    </lineage>
</organism>
<dbReference type="OrthoDB" id="2831469at2"/>
<sequence length="392" mass="43987">MIVWKKAKIISLLLVLIISFCFPLGGTSRAAATAAGEDSGFIIHADKVVGTLDLGGIIIGAPGVIIGELPIAFLQAKIYGLTLRKLVRTDYGTMVLSIQSNDIANAKLMNMKVTKLHIGGLCFDGIPVVEQCLRDVTLVATKLTTNHIQTPNMSVETSFDPKEVSEAQSIAQSLLKQDLEKEAEHLILAIHEHESGKASNEIVAFNEVKKDMAKFQEQADQMDRLLNDAEQRRKQIENEADRLEKEIKQGNERIGNLDVLKETVQHLSKQYNDFTIQLKSFTLTLQKIDELLQQAKESLEAKQKTVQNVSETLKKLKLGEKSEIGQEVAETKKKLHSIEEKVRQADEQINELKNEIHIWSDRINQMNKSIEALKQYIDQQHEQEEKSDNGSE</sequence>
<keyword evidence="1" id="KW-0175">Coiled coil</keyword>
<comment type="caution">
    <text evidence="3">The sequence shown here is derived from an EMBL/GenBank/DDBJ whole genome shotgun (WGS) entry which is preliminary data.</text>
</comment>
<dbReference type="Proteomes" id="UP000023561">
    <property type="component" value="Unassembled WGS sequence"/>
</dbReference>